<dbReference type="NCBIfam" id="TIGR01646">
    <property type="entry name" value="vgr_GE"/>
    <property type="match status" value="1"/>
</dbReference>
<dbReference type="eggNOG" id="COG3501">
    <property type="taxonomic scope" value="Bacteria"/>
</dbReference>
<dbReference type="EMBL" id="CP000453">
    <property type="protein sequence ID" value="ABI56192.1"/>
    <property type="molecule type" value="Genomic_DNA"/>
</dbReference>
<dbReference type="InterPro" id="IPR017847">
    <property type="entry name" value="T6SS_RhsGE_Vgr_subset"/>
</dbReference>
<feature type="domain" description="Gp5/Type VI secretion system Vgr C-terminal trimerisation" evidence="3">
    <location>
        <begin position="485"/>
        <end position="589"/>
    </location>
</feature>
<dbReference type="InterPro" id="IPR054030">
    <property type="entry name" value="Gp5_Vgr_C"/>
</dbReference>
<dbReference type="HOGENOM" id="CLU_004121_3_0_6"/>
<dbReference type="Pfam" id="PF05954">
    <property type="entry name" value="Phage_GPD"/>
    <property type="match status" value="1"/>
</dbReference>
<evidence type="ECO:0000256" key="1">
    <source>
        <dbReference type="ARBA" id="ARBA00005558"/>
    </source>
</evidence>
<dbReference type="AlphaFoldDB" id="Q0AAE5"/>
<comment type="similarity">
    <text evidence="1">Belongs to the VgrG protein family.</text>
</comment>
<dbReference type="RefSeq" id="WP_011628587.1">
    <property type="nucleotide sequence ID" value="NC_008340.1"/>
</dbReference>
<dbReference type="InterPro" id="IPR006531">
    <property type="entry name" value="Gp5/Vgr_OB"/>
</dbReference>
<dbReference type="InterPro" id="IPR006533">
    <property type="entry name" value="T6SS_Vgr_RhsGE"/>
</dbReference>
<gene>
    <name evidence="4" type="ordered locus">Mlg_0838</name>
</gene>
<keyword evidence="5" id="KW-1185">Reference proteome</keyword>
<evidence type="ECO:0000313" key="4">
    <source>
        <dbReference type="EMBL" id="ABI56192.1"/>
    </source>
</evidence>
<dbReference type="KEGG" id="aeh:Mlg_0838"/>
<dbReference type="Gene3D" id="3.55.50.10">
    <property type="entry name" value="Baseplate protein-like domains"/>
    <property type="match status" value="1"/>
</dbReference>
<name>Q0AAE5_ALKEH</name>
<dbReference type="Gene3D" id="2.40.50.230">
    <property type="entry name" value="Gp5 N-terminal domain"/>
    <property type="match status" value="1"/>
</dbReference>
<dbReference type="Proteomes" id="UP000001962">
    <property type="component" value="Chromosome"/>
</dbReference>
<protein>
    <submittedName>
        <fullName evidence="4">Rhs element Vgr protein</fullName>
    </submittedName>
</protein>
<dbReference type="NCBIfam" id="TIGR03361">
    <property type="entry name" value="VI_Rhs_Vgr"/>
    <property type="match status" value="1"/>
</dbReference>
<dbReference type="Gene3D" id="4.10.220.110">
    <property type="match status" value="1"/>
</dbReference>
<dbReference type="SUPFAM" id="SSF69349">
    <property type="entry name" value="Phage fibre proteins"/>
    <property type="match status" value="1"/>
</dbReference>
<dbReference type="InterPro" id="IPR037026">
    <property type="entry name" value="Vgr_OB-fold_dom_sf"/>
</dbReference>
<evidence type="ECO:0000313" key="5">
    <source>
        <dbReference type="Proteomes" id="UP000001962"/>
    </source>
</evidence>
<organism evidence="4 5">
    <name type="scientific">Alkalilimnicola ehrlichii (strain ATCC BAA-1101 / DSM 17681 / MLHE-1)</name>
    <dbReference type="NCBI Taxonomy" id="187272"/>
    <lineage>
        <taxon>Bacteria</taxon>
        <taxon>Pseudomonadati</taxon>
        <taxon>Pseudomonadota</taxon>
        <taxon>Gammaproteobacteria</taxon>
        <taxon>Chromatiales</taxon>
        <taxon>Ectothiorhodospiraceae</taxon>
        <taxon>Alkalilimnicola</taxon>
    </lineage>
</organism>
<dbReference type="PANTHER" id="PTHR32305:SF11">
    <property type="entry name" value="TYPE VI SECRETION SYSTEM SPIKE PROTEIN VGRG3"/>
    <property type="match status" value="1"/>
</dbReference>
<dbReference type="InterPro" id="IPR050708">
    <property type="entry name" value="T6SS_VgrG/RHS"/>
</dbReference>
<evidence type="ECO:0000259" key="2">
    <source>
        <dbReference type="Pfam" id="PF04717"/>
    </source>
</evidence>
<dbReference type="Gene3D" id="2.30.110.50">
    <property type="match status" value="1"/>
</dbReference>
<dbReference type="SUPFAM" id="SSF69255">
    <property type="entry name" value="gp5 N-terminal domain-like"/>
    <property type="match status" value="1"/>
</dbReference>
<sequence length="697" mass="76891">MPTDNGLYLALSRPGVAEADLPRVTGFTLDEHLSRPFTLTLDLVHPSPDLAPDDWLEQGLALVIHQAGRVTRRVHGVVTEFQRGRTGARRTAYQLVVRPALWRLSLRRNCRIFQHACLLDVLHTLLSEHGITDAAFAVRHRPETREYLVQYRESDLAFVQRLAAELGIVYFHEFDDTPEGGHRPVFTDTHRGLGHAGEWVYRPRAGGVAEARHVHTLREAHRVRAQRATLEDRHFRTPRRRLIHAHEAEGAESGATPYEHYDHPGRFKSEASGRAFTRVRLGQLRADAHTAEAESDIAELRPGVRFTLDGHDAGERRRDWQVVGARHTARQPAALEEDAILLAAEGQGENEAGVARLNNRLTLVPADTDWRPPHDPDAGPRMEGPQIARVVGPEGEAIHCDEHGRVKVRFPWDRYAADDEHASAWLRVAQPWAGPGYGGLFLPRVGHAVIVDFMAGDPDQPVITGRVYDGHNTPPYPLPEHKTRSVLRSRSQDGEGYNELHFEDAREAERIHLHAQRDLDLHTRNDRSETIGRHSHLGVHGDRLAEIHGDEHLTVQGERRERTGGDQHLSVEGTLHLKAGEAWLSECGRELHVKSGHKAVIDAGAEITLQAGGSFIKVDPSGITLSGPGIRMNSGGRPGSGSGQRTATPLLPGRVMAAEADGSAKPGPSAVLKQRFLLHQAAQSGAGLCEVCSGKGE</sequence>
<proteinExistence type="inferred from homology"/>
<evidence type="ECO:0000259" key="3">
    <source>
        <dbReference type="Pfam" id="PF22178"/>
    </source>
</evidence>
<feature type="domain" description="Gp5/Type VI secretion system Vgr protein OB-fold" evidence="2">
    <location>
        <begin position="401"/>
        <end position="468"/>
    </location>
</feature>
<dbReference type="SUPFAM" id="SSF69279">
    <property type="entry name" value="Phage tail proteins"/>
    <property type="match status" value="2"/>
</dbReference>
<dbReference type="Pfam" id="PF04717">
    <property type="entry name" value="Phage_base_V"/>
    <property type="match status" value="1"/>
</dbReference>
<reference evidence="5" key="1">
    <citation type="submission" date="2006-08" db="EMBL/GenBank/DDBJ databases">
        <title>Complete sequence of Alkalilimnicola ehrilichei MLHE-1.</title>
        <authorList>
            <person name="Copeland A."/>
            <person name="Lucas S."/>
            <person name="Lapidus A."/>
            <person name="Barry K."/>
            <person name="Detter J.C."/>
            <person name="Glavina del Rio T."/>
            <person name="Hammon N."/>
            <person name="Israni S."/>
            <person name="Dalin E."/>
            <person name="Tice H."/>
            <person name="Pitluck S."/>
            <person name="Sims D."/>
            <person name="Brettin T."/>
            <person name="Bruce D."/>
            <person name="Han C."/>
            <person name="Tapia R."/>
            <person name="Gilna P."/>
            <person name="Schmutz J."/>
            <person name="Larimer F."/>
            <person name="Land M."/>
            <person name="Hauser L."/>
            <person name="Kyrpides N."/>
            <person name="Mikhailova N."/>
            <person name="Oremland R.S."/>
            <person name="Hoeft S.E."/>
            <person name="Switzer-Blum J."/>
            <person name="Kulp T."/>
            <person name="King G."/>
            <person name="Tabita R."/>
            <person name="Witte B."/>
            <person name="Santini J.M."/>
            <person name="Basu P."/>
            <person name="Hollibaugh J.T."/>
            <person name="Xie G."/>
            <person name="Stolz J.F."/>
            <person name="Richardson P."/>
        </authorList>
    </citation>
    <scope>NUCLEOTIDE SEQUENCE [LARGE SCALE GENOMIC DNA]</scope>
    <source>
        <strain evidence="5">ATCC BAA-1101 / DSM 17681 / MLHE-1</strain>
    </source>
</reference>
<dbReference type="PANTHER" id="PTHR32305">
    <property type="match status" value="1"/>
</dbReference>
<accession>Q0AAE5</accession>
<dbReference type="Pfam" id="PF22178">
    <property type="entry name" value="Gp5_trimer_C"/>
    <property type="match status" value="1"/>
</dbReference>